<dbReference type="InterPro" id="IPR036770">
    <property type="entry name" value="Ankyrin_rpt-contain_sf"/>
</dbReference>
<comment type="caution">
    <text evidence="4">The sequence shown here is derived from an EMBL/GenBank/DDBJ whole genome shotgun (WGS) entry which is preliminary data.</text>
</comment>
<dbReference type="SUPFAM" id="SSF48403">
    <property type="entry name" value="Ankyrin repeat"/>
    <property type="match status" value="2"/>
</dbReference>
<protein>
    <submittedName>
        <fullName evidence="4">Uncharacterized protein</fullName>
    </submittedName>
</protein>
<dbReference type="InterPro" id="IPR002110">
    <property type="entry name" value="Ankyrin_rpt"/>
</dbReference>
<evidence type="ECO:0000256" key="1">
    <source>
        <dbReference type="ARBA" id="ARBA00022737"/>
    </source>
</evidence>
<evidence type="ECO:0000313" key="5">
    <source>
        <dbReference type="Proteomes" id="UP000597762"/>
    </source>
</evidence>
<evidence type="ECO:0000256" key="3">
    <source>
        <dbReference type="PROSITE-ProRule" id="PRU00023"/>
    </source>
</evidence>
<dbReference type="PROSITE" id="PS50088">
    <property type="entry name" value="ANK_REPEAT"/>
    <property type="match status" value="3"/>
</dbReference>
<dbReference type="Pfam" id="PF12796">
    <property type="entry name" value="Ank_2"/>
    <property type="match status" value="1"/>
</dbReference>
<dbReference type="EMBL" id="CAHIKZ030000626">
    <property type="protein sequence ID" value="CAE1229995.1"/>
    <property type="molecule type" value="Genomic_DNA"/>
</dbReference>
<proteinExistence type="predicted"/>
<accession>A0A812BIT1</accession>
<feature type="repeat" description="ANK" evidence="3">
    <location>
        <begin position="97"/>
        <end position="124"/>
    </location>
</feature>
<dbReference type="OrthoDB" id="194358at2759"/>
<dbReference type="SMART" id="SM00248">
    <property type="entry name" value="ANK"/>
    <property type="match status" value="7"/>
</dbReference>
<dbReference type="PANTHER" id="PTHR24171:SF9">
    <property type="entry name" value="ANKYRIN REPEAT DOMAIN-CONTAINING PROTEIN 39"/>
    <property type="match status" value="1"/>
</dbReference>
<dbReference type="Proteomes" id="UP000597762">
    <property type="component" value="Unassembled WGS sequence"/>
</dbReference>
<keyword evidence="5" id="KW-1185">Reference proteome</keyword>
<dbReference type="Gene3D" id="1.25.40.20">
    <property type="entry name" value="Ankyrin repeat-containing domain"/>
    <property type="match status" value="2"/>
</dbReference>
<name>A0A812BIT1_ACAPH</name>
<gene>
    <name evidence="4" type="ORF">SPHA_17533</name>
</gene>
<keyword evidence="1" id="KW-0677">Repeat</keyword>
<feature type="repeat" description="ANK" evidence="3">
    <location>
        <begin position="433"/>
        <end position="469"/>
    </location>
</feature>
<dbReference type="AlphaFoldDB" id="A0A812BIT1"/>
<dbReference type="Pfam" id="PF00023">
    <property type="entry name" value="Ank"/>
    <property type="match status" value="2"/>
</dbReference>
<dbReference type="PANTHER" id="PTHR24171">
    <property type="entry name" value="ANKYRIN REPEAT DOMAIN-CONTAINING PROTEIN 39-RELATED"/>
    <property type="match status" value="1"/>
</dbReference>
<sequence length="523" mass="58817">MVKCTSLWVAASRNFFHVVATLLEHGADVNTQSSSQRSAVSIGCHSVKLVRYLVQHGADIQVPDCKGRTCLIYSVHSSRLCQLLIKLGANVNQTDNKGKDALHFAIRKGKIESVKILIKSGVDILRIGPKGNTPLELSAIECKPALVEYLLGTNCYSTESKANAYELLGSKLLMDDLGQTKFYWEKALQIRNQDPANLFPKTVPEHRDHPSVEIPLGVEFQTIEDLNKISVSLESMWTQALLIQLRVLGPKHPGTSNSFTEKIFSHINRAEFDPGMVLLECLFLFYATHLDPLPVGLYLTVSMLRAMAISLIEIDNYDIQHAHNLVCSITRYVSNVGMDFVDSLSPTDRQNKMPDVELYLIEILSQLGYVLSFPLTEEQHDRLNVTLYNLIRRSPHGPGKVGLLHLTIRLNLSQNVLSKLLKCGANIDWQDEWGNTAVHYAIHRFLTDHQPDMLKCLLDHGCHVDLTNSCGYCPLGFLRQNGILANPLSHITLQCMAAKVIKKYRIPYMDILPKEVRYFVNLH</sequence>
<reference evidence="4" key="1">
    <citation type="submission" date="2021-01" db="EMBL/GenBank/DDBJ databases">
        <authorList>
            <person name="Li R."/>
            <person name="Bekaert M."/>
        </authorList>
    </citation>
    <scope>NUCLEOTIDE SEQUENCE</scope>
    <source>
        <strain evidence="4">Farmed</strain>
    </source>
</reference>
<feature type="repeat" description="ANK" evidence="3">
    <location>
        <begin position="5"/>
        <end position="34"/>
    </location>
</feature>
<evidence type="ECO:0000313" key="4">
    <source>
        <dbReference type="EMBL" id="CAE1229995.1"/>
    </source>
</evidence>
<keyword evidence="2 3" id="KW-0040">ANK repeat</keyword>
<dbReference type="PROSITE" id="PS50297">
    <property type="entry name" value="ANK_REP_REGION"/>
    <property type="match status" value="1"/>
</dbReference>
<evidence type="ECO:0000256" key="2">
    <source>
        <dbReference type="ARBA" id="ARBA00023043"/>
    </source>
</evidence>
<organism evidence="4 5">
    <name type="scientific">Acanthosepion pharaonis</name>
    <name type="common">Pharaoh cuttlefish</name>
    <name type="synonym">Sepia pharaonis</name>
    <dbReference type="NCBI Taxonomy" id="158019"/>
    <lineage>
        <taxon>Eukaryota</taxon>
        <taxon>Metazoa</taxon>
        <taxon>Spiralia</taxon>
        <taxon>Lophotrochozoa</taxon>
        <taxon>Mollusca</taxon>
        <taxon>Cephalopoda</taxon>
        <taxon>Coleoidea</taxon>
        <taxon>Decapodiformes</taxon>
        <taxon>Sepiida</taxon>
        <taxon>Sepiina</taxon>
        <taxon>Sepiidae</taxon>
        <taxon>Acanthosepion</taxon>
    </lineage>
</organism>